<sequence>MKAEGSGGQPTTYLLSATPATTQWGWFDNAEPPVLRIRSGDTVVMETMMHSHNQLVPGITIEQVKKTRTDYPGRGPHSLTGPIYVEEAEPGDVLRVRINKVVPRAYGMNFNIPGMFGQFPKEFPEGQIKFFYLDLEKMQTEFAPGIVIPLKPFPGTLGVARAEPGRYSSVPPGRFAGNLDIREMGEGATLYVPVFVKGALLWSGDSHAVQGNGEVNLTALETAYKELNLTIDVLKGQQLEWPRIETQTDWITIGYDEDLNRALDLLKAETTKFLIEQRNVPREQAQQAMLDGWNCPISEVVNIVKGTYCMIPKAANAARPAPLPTQETAEAFVTVDRNAHLGKAMDGASMAMINALVEKKGLSRLDAYGLVSMTMDCRIAPHSEGDKVVHCMVPKSLWTK</sequence>
<evidence type="ECO:0008006" key="3">
    <source>
        <dbReference type="Google" id="ProtNLM"/>
    </source>
</evidence>
<dbReference type="SUPFAM" id="SSF141130">
    <property type="entry name" value="Acetamidase/Formamidase-like"/>
    <property type="match status" value="2"/>
</dbReference>
<dbReference type="PANTHER" id="PTHR31891">
    <property type="entry name" value="FORMAMIDASE C869.04-RELATED"/>
    <property type="match status" value="1"/>
</dbReference>
<organism evidence="1 2">
    <name type="scientific">Methylobacterium iners</name>
    <dbReference type="NCBI Taxonomy" id="418707"/>
    <lineage>
        <taxon>Bacteria</taxon>
        <taxon>Pseudomonadati</taxon>
        <taxon>Pseudomonadota</taxon>
        <taxon>Alphaproteobacteria</taxon>
        <taxon>Hyphomicrobiales</taxon>
        <taxon>Methylobacteriaceae</taxon>
        <taxon>Methylobacterium</taxon>
    </lineage>
</organism>
<evidence type="ECO:0000313" key="1">
    <source>
        <dbReference type="EMBL" id="GJD93593.1"/>
    </source>
</evidence>
<dbReference type="Pfam" id="PF03069">
    <property type="entry name" value="FmdA_AmdA"/>
    <property type="match status" value="2"/>
</dbReference>
<accession>A0ABQ4RS33</accession>
<comment type="caution">
    <text evidence="1">The sequence shown here is derived from an EMBL/GenBank/DDBJ whole genome shotgun (WGS) entry which is preliminary data.</text>
</comment>
<dbReference type="InterPro" id="IPR004304">
    <property type="entry name" value="FmdA_AmdA"/>
</dbReference>
<keyword evidence="2" id="KW-1185">Reference proteome</keyword>
<dbReference type="PANTHER" id="PTHR31891:SF1">
    <property type="entry name" value="FORMAMIDASE C869.04-RELATED"/>
    <property type="match status" value="1"/>
</dbReference>
<dbReference type="Gene3D" id="2.60.120.580">
    <property type="entry name" value="Acetamidase/Formamidase-like domains"/>
    <property type="match status" value="2"/>
</dbReference>
<proteinExistence type="predicted"/>
<name>A0ABQ4RS33_9HYPH</name>
<reference evidence="1" key="1">
    <citation type="journal article" date="2021" name="Front. Microbiol.">
        <title>Comprehensive Comparative Genomics and Phenotyping of Methylobacterium Species.</title>
        <authorList>
            <person name="Alessa O."/>
            <person name="Ogura Y."/>
            <person name="Fujitani Y."/>
            <person name="Takami H."/>
            <person name="Hayashi T."/>
            <person name="Sahin N."/>
            <person name="Tani A."/>
        </authorList>
    </citation>
    <scope>NUCLEOTIDE SEQUENCE</scope>
    <source>
        <strain evidence="1">DSM 19015</strain>
    </source>
</reference>
<evidence type="ECO:0000313" key="2">
    <source>
        <dbReference type="Proteomes" id="UP001055125"/>
    </source>
</evidence>
<protein>
    <recommendedName>
        <fullName evidence="3">Amidase</fullName>
    </recommendedName>
</protein>
<dbReference type="Gene3D" id="3.10.28.20">
    <property type="entry name" value="Acetamidase/Formamidase-like domains"/>
    <property type="match status" value="2"/>
</dbReference>
<dbReference type="EMBL" id="BPQP01000012">
    <property type="protein sequence ID" value="GJD93593.1"/>
    <property type="molecule type" value="Genomic_DNA"/>
</dbReference>
<dbReference type="Proteomes" id="UP001055125">
    <property type="component" value="Unassembled WGS sequence"/>
</dbReference>
<gene>
    <name evidence="1" type="ORF">OCOJLMKI_0789</name>
</gene>
<reference evidence="1" key="2">
    <citation type="submission" date="2021-08" db="EMBL/GenBank/DDBJ databases">
        <authorList>
            <person name="Tani A."/>
            <person name="Ola A."/>
            <person name="Ogura Y."/>
            <person name="Katsura K."/>
            <person name="Hayashi T."/>
        </authorList>
    </citation>
    <scope>NUCLEOTIDE SEQUENCE</scope>
    <source>
        <strain evidence="1">DSM 19015</strain>
    </source>
</reference>